<sequence length="81" mass="9349">MASLGKGKGHRTYVALSRFQRKKERKRGVWREERVEKKKKKNRETKGPSQFLNQTLLSTGSITAALPLTFAVQRYSFYESG</sequence>
<evidence type="ECO:0000313" key="2">
    <source>
        <dbReference type="Proteomes" id="UP000245626"/>
    </source>
</evidence>
<reference evidence="1 2" key="1">
    <citation type="journal article" date="2018" name="Mol. Biol. Evol.">
        <title>Broad Genomic Sampling Reveals a Smut Pathogenic Ancestry of the Fungal Clade Ustilaginomycotina.</title>
        <authorList>
            <person name="Kijpornyongpan T."/>
            <person name="Mondo S.J."/>
            <person name="Barry K."/>
            <person name="Sandor L."/>
            <person name="Lee J."/>
            <person name="Lipzen A."/>
            <person name="Pangilinan J."/>
            <person name="LaButti K."/>
            <person name="Hainaut M."/>
            <person name="Henrissat B."/>
            <person name="Grigoriev I.V."/>
            <person name="Spatafora J.W."/>
            <person name="Aime M.C."/>
        </authorList>
    </citation>
    <scope>NUCLEOTIDE SEQUENCE [LARGE SCALE GENOMIC DNA]</scope>
    <source>
        <strain evidence="1 2">SA 807</strain>
    </source>
</reference>
<protein>
    <submittedName>
        <fullName evidence="1">Uncharacterized protein</fullName>
    </submittedName>
</protein>
<dbReference type="Proteomes" id="UP000245626">
    <property type="component" value="Unassembled WGS sequence"/>
</dbReference>
<keyword evidence="2" id="KW-1185">Reference proteome</keyword>
<proteinExistence type="predicted"/>
<dbReference type="EMBL" id="KZ819985">
    <property type="protein sequence ID" value="PWN49963.1"/>
    <property type="molecule type" value="Genomic_DNA"/>
</dbReference>
<evidence type="ECO:0000313" key="1">
    <source>
        <dbReference type="EMBL" id="PWN49963.1"/>
    </source>
</evidence>
<accession>A0ACD0NVW8</accession>
<gene>
    <name evidence="1" type="ORF">IE53DRAFT_387783</name>
</gene>
<name>A0ACD0NVW8_9BASI</name>
<organism evidence="1 2">
    <name type="scientific">Violaceomyces palustris</name>
    <dbReference type="NCBI Taxonomy" id="1673888"/>
    <lineage>
        <taxon>Eukaryota</taxon>
        <taxon>Fungi</taxon>
        <taxon>Dikarya</taxon>
        <taxon>Basidiomycota</taxon>
        <taxon>Ustilaginomycotina</taxon>
        <taxon>Ustilaginomycetes</taxon>
        <taxon>Violaceomycetales</taxon>
        <taxon>Violaceomycetaceae</taxon>
        <taxon>Violaceomyces</taxon>
    </lineage>
</organism>